<gene>
    <name evidence="3" type="ORF">SPHINGO391_390186</name>
</gene>
<dbReference type="InterPro" id="IPR032623">
    <property type="entry name" value="FecR_N"/>
</dbReference>
<dbReference type="PANTHER" id="PTHR30273:SF2">
    <property type="entry name" value="PROTEIN FECR"/>
    <property type="match status" value="1"/>
</dbReference>
<protein>
    <recommendedName>
        <fullName evidence="5">FecR family protein</fullName>
    </recommendedName>
</protein>
<evidence type="ECO:0000259" key="2">
    <source>
        <dbReference type="Pfam" id="PF16220"/>
    </source>
</evidence>
<evidence type="ECO:0000313" key="3">
    <source>
        <dbReference type="EMBL" id="VVT08441.1"/>
    </source>
</evidence>
<dbReference type="InterPro" id="IPR006860">
    <property type="entry name" value="FecR"/>
</dbReference>
<dbReference type="AlphaFoldDB" id="A0A5E7YNV5"/>
<dbReference type="GO" id="GO:0016989">
    <property type="term" value="F:sigma factor antagonist activity"/>
    <property type="evidence" value="ECO:0007669"/>
    <property type="project" value="TreeGrafter"/>
</dbReference>
<dbReference type="PANTHER" id="PTHR30273">
    <property type="entry name" value="PERIPLASMIC SIGNAL SENSOR AND SIGMA FACTOR ACTIVATOR FECR-RELATED"/>
    <property type="match status" value="1"/>
</dbReference>
<dbReference type="InterPro" id="IPR012373">
    <property type="entry name" value="Ferrdict_sens_TM"/>
</dbReference>
<accession>A0A5E7YNV5</accession>
<feature type="domain" description="FecR N-terminal" evidence="2">
    <location>
        <begin position="20"/>
        <end position="55"/>
    </location>
</feature>
<reference evidence="3 4" key="1">
    <citation type="submission" date="2019-09" db="EMBL/GenBank/DDBJ databases">
        <authorList>
            <person name="Dittami M. S."/>
        </authorList>
    </citation>
    <scope>NUCLEOTIDE SEQUENCE [LARGE SCALE GENOMIC DNA]</scope>
    <source>
        <strain evidence="3">SPHINGO391</strain>
    </source>
</reference>
<organism evidence="3 4">
    <name type="scientific">Sphingomonas aurantiaca</name>
    <dbReference type="NCBI Taxonomy" id="185949"/>
    <lineage>
        <taxon>Bacteria</taxon>
        <taxon>Pseudomonadati</taxon>
        <taxon>Pseudomonadota</taxon>
        <taxon>Alphaproteobacteria</taxon>
        <taxon>Sphingomonadales</taxon>
        <taxon>Sphingomonadaceae</taxon>
        <taxon>Sphingomonas</taxon>
    </lineage>
</organism>
<dbReference type="Pfam" id="PF04773">
    <property type="entry name" value="FecR"/>
    <property type="match status" value="1"/>
</dbReference>
<feature type="domain" description="FecR protein" evidence="1">
    <location>
        <begin position="113"/>
        <end position="202"/>
    </location>
</feature>
<dbReference type="Gene3D" id="2.60.120.1440">
    <property type="match status" value="1"/>
</dbReference>
<evidence type="ECO:0000313" key="4">
    <source>
        <dbReference type="Proteomes" id="UP000326857"/>
    </source>
</evidence>
<proteinExistence type="predicted"/>
<evidence type="ECO:0000259" key="1">
    <source>
        <dbReference type="Pfam" id="PF04773"/>
    </source>
</evidence>
<evidence type="ECO:0008006" key="5">
    <source>
        <dbReference type="Google" id="ProtNLM"/>
    </source>
</evidence>
<dbReference type="EMBL" id="CABVLI010000033">
    <property type="protein sequence ID" value="VVT08441.1"/>
    <property type="molecule type" value="Genomic_DNA"/>
</dbReference>
<name>A0A5E7YNV5_9SPHN</name>
<sequence>MMAEHDDTDAPALTALEACALDWVVRTGSDAFEDWPAFHAWLEADPSHAAAYHAMALNIEDVAATVPPAPVASVDVRPVRRRWPVWTGGAIAASLALFFGYEAIETRSHPYAVETEAGSMRTIRLADGSLIAMGGATRLVLDRDDPRAATLEHGEAMFVVRHDARDPFEVRVGGARLVDVGTAFDVKHARGETRVAVSEGAVDYNPGRDAIRLVQGQGLLVRGGKATVTSVDVASVGSWRDSVLAYDGVPLAEVADDLSRALGVDLRADSTVAKRAFSGSIATAKLAGDPALAAPLLGVAIRKRGGHWVMSARS</sequence>
<dbReference type="Pfam" id="PF16220">
    <property type="entry name" value="DUF4880"/>
    <property type="match status" value="1"/>
</dbReference>
<dbReference type="Proteomes" id="UP000326857">
    <property type="component" value="Unassembled WGS sequence"/>
</dbReference>
<dbReference type="PIRSF" id="PIRSF018266">
    <property type="entry name" value="FecR"/>
    <property type="match status" value="1"/>
</dbReference>